<evidence type="ECO:0000256" key="4">
    <source>
        <dbReference type="PROSITE-ProRule" id="PRU00335"/>
    </source>
</evidence>
<name>A0A853C7R6_9ACTN</name>
<evidence type="ECO:0000256" key="3">
    <source>
        <dbReference type="ARBA" id="ARBA00023163"/>
    </source>
</evidence>
<sequence length="198" mass="21232">MPAGRPRSFDAEEKLDVAMRLFWRDGYEGVSLSDLTEAMGINRRSLYAAYGNKETLFASAARRYLDGPGAFVSRALEEPTARGVAAVMLHGCADAYTQPDSPAGCLLVQSALACSPEDDGVRRLLARYREDGVLALAARFERARNDGDLGADETADPKALARMLTAIGQGMSVQAAGGASREQLHELADQALKAWPTP</sequence>
<dbReference type="PANTHER" id="PTHR47506:SF1">
    <property type="entry name" value="HTH-TYPE TRANSCRIPTIONAL REGULATOR YJDC"/>
    <property type="match status" value="1"/>
</dbReference>
<dbReference type="InterPro" id="IPR001647">
    <property type="entry name" value="HTH_TetR"/>
</dbReference>
<keyword evidence="3" id="KW-0804">Transcription</keyword>
<gene>
    <name evidence="6" type="ORF">HNR19_003889</name>
</gene>
<dbReference type="Gene3D" id="1.10.357.10">
    <property type="entry name" value="Tetracycline Repressor, domain 2"/>
    <property type="match status" value="1"/>
</dbReference>
<organism evidence="6 7">
    <name type="scientific">Nocardioides thalensis</name>
    <dbReference type="NCBI Taxonomy" id="1914755"/>
    <lineage>
        <taxon>Bacteria</taxon>
        <taxon>Bacillati</taxon>
        <taxon>Actinomycetota</taxon>
        <taxon>Actinomycetes</taxon>
        <taxon>Propionibacteriales</taxon>
        <taxon>Nocardioidaceae</taxon>
        <taxon>Nocardioides</taxon>
    </lineage>
</organism>
<comment type="caution">
    <text evidence="6">The sequence shown here is derived from an EMBL/GenBank/DDBJ whole genome shotgun (WGS) entry which is preliminary data.</text>
</comment>
<feature type="domain" description="HTH tetR-type" evidence="5">
    <location>
        <begin position="8"/>
        <end position="68"/>
    </location>
</feature>
<evidence type="ECO:0000256" key="2">
    <source>
        <dbReference type="ARBA" id="ARBA00023125"/>
    </source>
</evidence>
<proteinExistence type="predicted"/>
<evidence type="ECO:0000256" key="1">
    <source>
        <dbReference type="ARBA" id="ARBA00023015"/>
    </source>
</evidence>
<keyword evidence="7" id="KW-1185">Reference proteome</keyword>
<dbReference type="GO" id="GO:0003677">
    <property type="term" value="F:DNA binding"/>
    <property type="evidence" value="ECO:0007669"/>
    <property type="project" value="UniProtKB-UniRule"/>
</dbReference>
<dbReference type="PROSITE" id="PS50977">
    <property type="entry name" value="HTH_TETR_2"/>
    <property type="match status" value="1"/>
</dbReference>
<dbReference type="EMBL" id="JACCFP010000001">
    <property type="protein sequence ID" value="NYJ03191.1"/>
    <property type="molecule type" value="Genomic_DNA"/>
</dbReference>
<feature type="DNA-binding region" description="H-T-H motif" evidence="4">
    <location>
        <begin position="31"/>
        <end position="50"/>
    </location>
</feature>
<protein>
    <submittedName>
        <fullName evidence="6">AcrR family transcriptional regulator</fullName>
    </submittedName>
</protein>
<dbReference type="RefSeq" id="WP_179669467.1">
    <property type="nucleotide sequence ID" value="NZ_JACCFP010000001.1"/>
</dbReference>
<keyword evidence="2 4" id="KW-0238">DNA-binding</keyword>
<evidence type="ECO:0000313" key="6">
    <source>
        <dbReference type="EMBL" id="NYJ03191.1"/>
    </source>
</evidence>
<dbReference type="Gene3D" id="1.10.10.60">
    <property type="entry name" value="Homeodomain-like"/>
    <property type="match status" value="1"/>
</dbReference>
<keyword evidence="1" id="KW-0805">Transcription regulation</keyword>
<accession>A0A853C7R6</accession>
<evidence type="ECO:0000259" key="5">
    <source>
        <dbReference type="PROSITE" id="PS50977"/>
    </source>
</evidence>
<dbReference type="Pfam" id="PF00440">
    <property type="entry name" value="TetR_N"/>
    <property type="match status" value="1"/>
</dbReference>
<dbReference type="InterPro" id="IPR009057">
    <property type="entry name" value="Homeodomain-like_sf"/>
</dbReference>
<dbReference type="AlphaFoldDB" id="A0A853C7R6"/>
<evidence type="ECO:0000313" key="7">
    <source>
        <dbReference type="Proteomes" id="UP000530424"/>
    </source>
</evidence>
<dbReference type="SUPFAM" id="SSF48498">
    <property type="entry name" value="Tetracyclin repressor-like, C-terminal domain"/>
    <property type="match status" value="1"/>
</dbReference>
<dbReference type="Proteomes" id="UP000530424">
    <property type="component" value="Unassembled WGS sequence"/>
</dbReference>
<dbReference type="InterPro" id="IPR036271">
    <property type="entry name" value="Tet_transcr_reg_TetR-rel_C_sf"/>
</dbReference>
<dbReference type="PANTHER" id="PTHR47506">
    <property type="entry name" value="TRANSCRIPTIONAL REGULATORY PROTEIN"/>
    <property type="match status" value="1"/>
</dbReference>
<dbReference type="SUPFAM" id="SSF46689">
    <property type="entry name" value="Homeodomain-like"/>
    <property type="match status" value="1"/>
</dbReference>
<reference evidence="6 7" key="1">
    <citation type="submission" date="2020-07" db="EMBL/GenBank/DDBJ databases">
        <title>Sequencing the genomes of 1000 actinobacteria strains.</title>
        <authorList>
            <person name="Klenk H.-P."/>
        </authorList>
    </citation>
    <scope>NUCLEOTIDE SEQUENCE [LARGE SCALE GENOMIC DNA]</scope>
    <source>
        <strain evidence="6 7">DSM 103833</strain>
    </source>
</reference>